<dbReference type="EMBL" id="QXFV01005562">
    <property type="protein sequence ID" value="KAE8964479.1"/>
    <property type="molecule type" value="Genomic_DNA"/>
</dbReference>
<evidence type="ECO:0000313" key="5">
    <source>
        <dbReference type="EMBL" id="KAE9287449.1"/>
    </source>
</evidence>
<dbReference type="SUPFAM" id="SSF57756">
    <property type="entry name" value="Retrovirus zinc finger-like domains"/>
    <property type="match status" value="1"/>
</dbReference>
<dbReference type="GO" id="GO:0003676">
    <property type="term" value="F:nucleic acid binding"/>
    <property type="evidence" value="ECO:0007669"/>
    <property type="project" value="InterPro"/>
</dbReference>
<organism evidence="4 6">
    <name type="scientific">Phytophthora rubi</name>
    <dbReference type="NCBI Taxonomy" id="129364"/>
    <lineage>
        <taxon>Eukaryota</taxon>
        <taxon>Sar</taxon>
        <taxon>Stramenopiles</taxon>
        <taxon>Oomycota</taxon>
        <taxon>Peronosporomycetes</taxon>
        <taxon>Peronosporales</taxon>
        <taxon>Peronosporaceae</taxon>
        <taxon>Phytophthora</taxon>
    </lineage>
</organism>
<dbReference type="GO" id="GO:0008270">
    <property type="term" value="F:zinc ion binding"/>
    <property type="evidence" value="ECO:0007669"/>
    <property type="project" value="UniProtKB-KW"/>
</dbReference>
<sequence length="236" mass="26389">MYLTGMARRWHRDWRAANPAASYSDGANALMHEFRPILLGVDIAERIKKERKRWNETYREFADRLLQMADALEGGKAVPANARHALVAFVRNAYPKFTDFLETKVSLEEEKPEEQLKVAVAVLARKAETDGRLPDRQKVKAAPPSAAPTSKYKMIKPANKKPLQTTTKNTKDSKKRPAEAHAAVVERKKKPKPTNINTKSSFKCYECGATGHTADFCRTYLQGNKSGEFGTGVAVV</sequence>
<gene>
    <name evidence="4" type="ORF">PR001_g29044</name>
    <name evidence="5" type="ORF">PR003_g26049</name>
</gene>
<dbReference type="PROSITE" id="PS50158">
    <property type="entry name" value="ZF_CCHC"/>
    <property type="match status" value="1"/>
</dbReference>
<evidence type="ECO:0000313" key="6">
    <source>
        <dbReference type="Proteomes" id="UP000429607"/>
    </source>
</evidence>
<keyword evidence="7" id="KW-1185">Reference proteome</keyword>
<keyword evidence="1" id="KW-0479">Metal-binding</keyword>
<accession>A0A6A3H4F6</accession>
<evidence type="ECO:0000256" key="1">
    <source>
        <dbReference type="PROSITE-ProRule" id="PRU00047"/>
    </source>
</evidence>
<protein>
    <recommendedName>
        <fullName evidence="3">CCHC-type domain-containing protein</fullName>
    </recommendedName>
</protein>
<proteinExistence type="predicted"/>
<keyword evidence="1" id="KW-0863">Zinc-finger</keyword>
<feature type="compositionally biased region" description="Basic and acidic residues" evidence="2">
    <location>
        <begin position="169"/>
        <end position="179"/>
    </location>
</feature>
<feature type="domain" description="CCHC-type" evidence="3">
    <location>
        <begin position="203"/>
        <end position="218"/>
    </location>
</feature>
<dbReference type="AlphaFoldDB" id="A0A6A3H4F6"/>
<evidence type="ECO:0000259" key="3">
    <source>
        <dbReference type="PROSITE" id="PS50158"/>
    </source>
</evidence>
<dbReference type="InterPro" id="IPR001878">
    <property type="entry name" value="Znf_CCHC"/>
</dbReference>
<dbReference type="InterPro" id="IPR036875">
    <property type="entry name" value="Znf_CCHC_sf"/>
</dbReference>
<keyword evidence="1" id="KW-0862">Zinc</keyword>
<feature type="compositionally biased region" description="Basic and acidic residues" evidence="2">
    <location>
        <begin position="129"/>
        <end position="138"/>
    </location>
</feature>
<evidence type="ECO:0000313" key="4">
    <source>
        <dbReference type="EMBL" id="KAE8964479.1"/>
    </source>
</evidence>
<dbReference type="Proteomes" id="UP000429607">
    <property type="component" value="Unassembled WGS sequence"/>
</dbReference>
<comment type="caution">
    <text evidence="4">The sequence shown here is derived from an EMBL/GenBank/DDBJ whole genome shotgun (WGS) entry which is preliminary data.</text>
</comment>
<dbReference type="EMBL" id="QXFT01003274">
    <property type="protein sequence ID" value="KAE9287449.1"/>
    <property type="molecule type" value="Genomic_DNA"/>
</dbReference>
<evidence type="ECO:0000256" key="2">
    <source>
        <dbReference type="SAM" id="MobiDB-lite"/>
    </source>
</evidence>
<evidence type="ECO:0000313" key="7">
    <source>
        <dbReference type="Proteomes" id="UP000434957"/>
    </source>
</evidence>
<feature type="region of interest" description="Disordered" evidence="2">
    <location>
        <begin position="129"/>
        <end position="195"/>
    </location>
</feature>
<name>A0A6A3H4F6_9STRA</name>
<dbReference type="Proteomes" id="UP000434957">
    <property type="component" value="Unassembled WGS sequence"/>
</dbReference>
<reference evidence="4 6" key="1">
    <citation type="submission" date="2018-09" db="EMBL/GenBank/DDBJ databases">
        <title>Genomic investigation of the strawberry pathogen Phytophthora fragariae indicates pathogenicity is determined by transcriptional variation in three key races.</title>
        <authorList>
            <person name="Adams T.M."/>
            <person name="Armitage A.D."/>
            <person name="Sobczyk M.K."/>
            <person name="Bates H.J."/>
            <person name="Dunwell J.M."/>
            <person name="Nellist C.F."/>
            <person name="Harrison R.J."/>
        </authorList>
    </citation>
    <scope>NUCLEOTIDE SEQUENCE [LARGE SCALE GENOMIC DNA]</scope>
    <source>
        <strain evidence="4 6">SCRP249</strain>
        <strain evidence="5 7">SCRP333</strain>
    </source>
</reference>